<name>A0ABX1P819_9CYAN</name>
<dbReference type="EMBL" id="QMEB01000102">
    <property type="protein sequence ID" value="NMG20562.1"/>
    <property type="molecule type" value="Genomic_DNA"/>
</dbReference>
<dbReference type="Pfam" id="PF10014">
    <property type="entry name" value="2OG-Fe_Oxy_2"/>
    <property type="match status" value="1"/>
</dbReference>
<comment type="caution">
    <text evidence="1">The sequence shown here is derived from an EMBL/GenBank/DDBJ whole genome shotgun (WGS) entry which is preliminary data.</text>
</comment>
<dbReference type="RefSeq" id="WP_169155823.1">
    <property type="nucleotide sequence ID" value="NZ_CAWPJE010000085.1"/>
</dbReference>
<evidence type="ECO:0000313" key="1">
    <source>
        <dbReference type="EMBL" id="NMG20562.1"/>
    </source>
</evidence>
<evidence type="ECO:0008006" key="3">
    <source>
        <dbReference type="Google" id="ProtNLM"/>
    </source>
</evidence>
<reference evidence="1 2" key="1">
    <citation type="submission" date="2018-06" db="EMBL/GenBank/DDBJ databases">
        <title>Comparative genomics of Brasilonema spp. strains.</title>
        <authorList>
            <person name="Alvarenga D.O."/>
            <person name="Fiore M.F."/>
            <person name="Varani A.M."/>
        </authorList>
    </citation>
    <scope>NUCLEOTIDE SEQUENCE [LARGE SCALE GENOMIC DNA]</scope>
    <source>
        <strain evidence="1 2">SPC951</strain>
    </source>
</reference>
<sequence length="225" mass="25523">MLELQRKDFNCLTSYAIENISSINVDKLKPFFSNLPADPYLAGNYRFRRLSHFQISGRSIIKLPHRPLYQPKQYNPLLGDVVREYAELDDELIKLADFQRMILEFFEFCELCSTFKEIAVHQIRTTASPEQIGKPAPEGIHRDGVDVIGIFSVNRERIEGGETHLYKSKNDSPVLNKILNPGEMLVFGDGEFFHFTSVINAISKIGGVRDVFVLTCPGLGSPNDK</sequence>
<organism evidence="1 2">
    <name type="scientific">Brasilonema bromeliae SPC951</name>
    <dbReference type="NCBI Taxonomy" id="385972"/>
    <lineage>
        <taxon>Bacteria</taxon>
        <taxon>Bacillati</taxon>
        <taxon>Cyanobacteriota</taxon>
        <taxon>Cyanophyceae</taxon>
        <taxon>Nostocales</taxon>
        <taxon>Scytonemataceae</taxon>
        <taxon>Brasilonema</taxon>
        <taxon>Bromeliae group (in: Brasilonema)</taxon>
    </lineage>
</organism>
<protein>
    <recommendedName>
        <fullName evidence="3">2OG-Fe dioxygenase family protein</fullName>
    </recommendedName>
</protein>
<dbReference type="InterPro" id="IPR018724">
    <property type="entry name" value="2OG-Fe_dioxygenase"/>
</dbReference>
<gene>
    <name evidence="1" type="ORF">DP116_14275</name>
</gene>
<keyword evidence="2" id="KW-1185">Reference proteome</keyword>
<accession>A0ABX1P819</accession>
<dbReference type="Proteomes" id="UP000718564">
    <property type="component" value="Unassembled WGS sequence"/>
</dbReference>
<proteinExistence type="predicted"/>
<evidence type="ECO:0000313" key="2">
    <source>
        <dbReference type="Proteomes" id="UP000718564"/>
    </source>
</evidence>
<dbReference type="Gene3D" id="2.60.120.620">
    <property type="entry name" value="q2cbj1_9rhob like domain"/>
    <property type="match status" value="1"/>
</dbReference>